<protein>
    <submittedName>
        <fullName evidence="1">Uncharacterized protein</fullName>
    </submittedName>
</protein>
<evidence type="ECO:0000313" key="2">
    <source>
        <dbReference type="Proteomes" id="UP000270094"/>
    </source>
</evidence>
<name>A0A3P7J097_STRVU</name>
<dbReference type="EMBL" id="UYYB01096730">
    <property type="protein sequence ID" value="VDM76306.1"/>
    <property type="molecule type" value="Genomic_DNA"/>
</dbReference>
<accession>A0A3P7J097</accession>
<sequence>MAELVAMWFADPHRLAIACVESLAGPEALHTGSLQRRSYQDQYQVAVAMAKITREQFAVERLMFCTFNARTAFTNVELHTLLEAAERTYQ</sequence>
<keyword evidence="2" id="KW-1185">Reference proteome</keyword>
<proteinExistence type="predicted"/>
<organism evidence="1 2">
    <name type="scientific">Strongylus vulgaris</name>
    <name type="common">Blood worm</name>
    <dbReference type="NCBI Taxonomy" id="40348"/>
    <lineage>
        <taxon>Eukaryota</taxon>
        <taxon>Metazoa</taxon>
        <taxon>Ecdysozoa</taxon>
        <taxon>Nematoda</taxon>
        <taxon>Chromadorea</taxon>
        <taxon>Rhabditida</taxon>
        <taxon>Rhabditina</taxon>
        <taxon>Rhabditomorpha</taxon>
        <taxon>Strongyloidea</taxon>
        <taxon>Strongylidae</taxon>
        <taxon>Strongylus</taxon>
    </lineage>
</organism>
<dbReference type="AlphaFoldDB" id="A0A3P7J097"/>
<gene>
    <name evidence="1" type="ORF">SVUK_LOCUS11304</name>
</gene>
<reference evidence="1 2" key="1">
    <citation type="submission" date="2018-11" db="EMBL/GenBank/DDBJ databases">
        <authorList>
            <consortium name="Pathogen Informatics"/>
        </authorList>
    </citation>
    <scope>NUCLEOTIDE SEQUENCE [LARGE SCALE GENOMIC DNA]</scope>
</reference>
<dbReference type="Proteomes" id="UP000270094">
    <property type="component" value="Unassembled WGS sequence"/>
</dbReference>
<evidence type="ECO:0000313" key="1">
    <source>
        <dbReference type="EMBL" id="VDM76306.1"/>
    </source>
</evidence>